<dbReference type="Proteomes" id="UP000235672">
    <property type="component" value="Unassembled WGS sequence"/>
</dbReference>
<accession>A0A2J6QPS9</accession>
<dbReference type="EMBL" id="KZ613464">
    <property type="protein sequence ID" value="PMD28262.1"/>
    <property type="molecule type" value="Genomic_DNA"/>
</dbReference>
<organism evidence="1 2">
    <name type="scientific">Hyaloscypha hepaticicola</name>
    <dbReference type="NCBI Taxonomy" id="2082293"/>
    <lineage>
        <taxon>Eukaryota</taxon>
        <taxon>Fungi</taxon>
        <taxon>Dikarya</taxon>
        <taxon>Ascomycota</taxon>
        <taxon>Pezizomycotina</taxon>
        <taxon>Leotiomycetes</taxon>
        <taxon>Helotiales</taxon>
        <taxon>Hyaloscyphaceae</taxon>
        <taxon>Hyaloscypha</taxon>
    </lineage>
</organism>
<proteinExistence type="predicted"/>
<gene>
    <name evidence="1" type="ORF">NA56DRAFT_696024</name>
</gene>
<evidence type="ECO:0000313" key="2">
    <source>
        <dbReference type="Proteomes" id="UP000235672"/>
    </source>
</evidence>
<evidence type="ECO:0000313" key="1">
    <source>
        <dbReference type="EMBL" id="PMD28262.1"/>
    </source>
</evidence>
<protein>
    <submittedName>
        <fullName evidence="1">Uncharacterized protein</fullName>
    </submittedName>
</protein>
<keyword evidence="2" id="KW-1185">Reference proteome</keyword>
<reference evidence="1 2" key="1">
    <citation type="submission" date="2016-05" db="EMBL/GenBank/DDBJ databases">
        <title>A degradative enzymes factory behind the ericoid mycorrhizal symbiosis.</title>
        <authorList>
            <consortium name="DOE Joint Genome Institute"/>
            <person name="Martino E."/>
            <person name="Morin E."/>
            <person name="Grelet G."/>
            <person name="Kuo A."/>
            <person name="Kohler A."/>
            <person name="Daghino S."/>
            <person name="Barry K."/>
            <person name="Choi C."/>
            <person name="Cichocki N."/>
            <person name="Clum A."/>
            <person name="Copeland A."/>
            <person name="Hainaut M."/>
            <person name="Haridas S."/>
            <person name="Labutti K."/>
            <person name="Lindquist E."/>
            <person name="Lipzen A."/>
            <person name="Khouja H.-R."/>
            <person name="Murat C."/>
            <person name="Ohm R."/>
            <person name="Olson A."/>
            <person name="Spatafora J."/>
            <person name="Veneault-Fourrey C."/>
            <person name="Henrissat B."/>
            <person name="Grigoriev I."/>
            <person name="Martin F."/>
            <person name="Perotto S."/>
        </authorList>
    </citation>
    <scope>NUCLEOTIDE SEQUENCE [LARGE SCALE GENOMIC DNA]</scope>
    <source>
        <strain evidence="1 2">UAMH 7357</strain>
    </source>
</reference>
<dbReference type="AlphaFoldDB" id="A0A2J6QPS9"/>
<name>A0A2J6QPS9_9HELO</name>
<sequence length="172" mass="19671">MSEAALGISQTKLVRLTGDMPRYMGDFIIEAQLRCRVSFHQLTALLICAPATIRVEHVIRVRGFPWYGRQVSGMLLFTTQDLCWQGPSKLPLNQHKQWGPQRFLHQSCPRQHPADPLEQIRSCLDVKIEGMTADRPGNSMRKDEKSTAFNLVEQLQTETLRQAQRLTLNDLT</sequence>